<evidence type="ECO:0000256" key="1">
    <source>
        <dbReference type="ARBA" id="ARBA00004651"/>
    </source>
</evidence>
<dbReference type="InterPro" id="IPR035906">
    <property type="entry name" value="MetI-like_sf"/>
</dbReference>
<feature type="transmembrane region" description="Helical" evidence="7">
    <location>
        <begin position="173"/>
        <end position="191"/>
    </location>
</feature>
<dbReference type="InterPro" id="IPR000515">
    <property type="entry name" value="MetI-like"/>
</dbReference>
<feature type="domain" description="ABC transmembrane type-1" evidence="8">
    <location>
        <begin position="94"/>
        <end position="295"/>
    </location>
</feature>
<dbReference type="AlphaFoldDB" id="A0A2S7N093"/>
<dbReference type="InterPro" id="IPR045621">
    <property type="entry name" value="BPD_transp_1_N"/>
</dbReference>
<feature type="transmembrane region" description="Helical" evidence="7">
    <location>
        <begin position="226"/>
        <end position="248"/>
    </location>
</feature>
<keyword evidence="2 7" id="KW-0813">Transport</keyword>
<evidence type="ECO:0000313" key="9">
    <source>
        <dbReference type="EMBL" id="PQD95417.1"/>
    </source>
</evidence>
<dbReference type="CDD" id="cd06261">
    <property type="entry name" value="TM_PBP2"/>
    <property type="match status" value="1"/>
</dbReference>
<dbReference type="GO" id="GO:0005886">
    <property type="term" value="C:plasma membrane"/>
    <property type="evidence" value="ECO:0007669"/>
    <property type="project" value="UniProtKB-SubCell"/>
</dbReference>
<name>A0A2S7N093_9BACI</name>
<dbReference type="RefSeq" id="WP_104849172.1">
    <property type="nucleotide sequence ID" value="NZ_PKOZ01000004.1"/>
</dbReference>
<dbReference type="GO" id="GO:0055085">
    <property type="term" value="P:transmembrane transport"/>
    <property type="evidence" value="ECO:0007669"/>
    <property type="project" value="InterPro"/>
</dbReference>
<feature type="transmembrane region" description="Helical" evidence="7">
    <location>
        <begin position="9"/>
        <end position="27"/>
    </location>
</feature>
<evidence type="ECO:0000256" key="2">
    <source>
        <dbReference type="ARBA" id="ARBA00022448"/>
    </source>
</evidence>
<sequence length="309" mass="34027">MLRFTLQRLTYMIITLFVITTATFFLMKMLPGSPLKNQEKLTAEQKEIIYEKYGLNDPVPVQYVNYMGDLLKGDLGTSFKYDNRPVTELIGTRIGASAHLGFQALVFGTIVGLTLGILAALRHNSWIDFMATVIAVLGASIPSFVFAAFLQYFLAVKWEILPVAFWEGFEYTILPTLALSAAVIASIARFMRSEMLEVMGSDYITLAKAKGLSGASVVIKHGIRNALIPIITILGPMAVNIMTGTLIIEQIFAIPGLGEQFVSSINQNDYTTIMGTTIFYSALFILVIFVVDILYGVVDPRIRLAGGKK</sequence>
<evidence type="ECO:0000313" key="10">
    <source>
        <dbReference type="Proteomes" id="UP000239663"/>
    </source>
</evidence>
<proteinExistence type="inferred from homology"/>
<evidence type="ECO:0000256" key="4">
    <source>
        <dbReference type="ARBA" id="ARBA00022692"/>
    </source>
</evidence>
<keyword evidence="6 7" id="KW-0472">Membrane</keyword>
<dbReference type="Proteomes" id="UP000239663">
    <property type="component" value="Unassembled WGS sequence"/>
</dbReference>
<keyword evidence="10" id="KW-1185">Reference proteome</keyword>
<dbReference type="EMBL" id="PKOZ01000004">
    <property type="protein sequence ID" value="PQD95417.1"/>
    <property type="molecule type" value="Genomic_DNA"/>
</dbReference>
<dbReference type="SUPFAM" id="SSF161098">
    <property type="entry name" value="MetI-like"/>
    <property type="match status" value="1"/>
</dbReference>
<feature type="transmembrane region" description="Helical" evidence="7">
    <location>
        <begin position="278"/>
        <end position="298"/>
    </location>
</feature>
<dbReference type="Pfam" id="PF19300">
    <property type="entry name" value="BPD_transp_1_N"/>
    <property type="match status" value="1"/>
</dbReference>
<dbReference type="Gene3D" id="1.10.3720.10">
    <property type="entry name" value="MetI-like"/>
    <property type="match status" value="1"/>
</dbReference>
<feature type="transmembrane region" description="Helical" evidence="7">
    <location>
        <begin position="133"/>
        <end position="153"/>
    </location>
</feature>
<gene>
    <name evidence="9" type="ORF">CYL18_09020</name>
</gene>
<evidence type="ECO:0000256" key="7">
    <source>
        <dbReference type="RuleBase" id="RU363032"/>
    </source>
</evidence>
<comment type="caution">
    <text evidence="9">The sequence shown here is derived from an EMBL/GenBank/DDBJ whole genome shotgun (WGS) entry which is preliminary data.</text>
</comment>
<feature type="transmembrane region" description="Helical" evidence="7">
    <location>
        <begin position="100"/>
        <end position="121"/>
    </location>
</feature>
<comment type="subcellular location">
    <subcellularLocation>
        <location evidence="1 7">Cell membrane</location>
        <topology evidence="1 7">Multi-pass membrane protein</topology>
    </subcellularLocation>
</comment>
<comment type="similarity">
    <text evidence="7">Belongs to the binding-protein-dependent transport system permease family.</text>
</comment>
<keyword evidence="5 7" id="KW-1133">Transmembrane helix</keyword>
<dbReference type="Pfam" id="PF00528">
    <property type="entry name" value="BPD_transp_1"/>
    <property type="match status" value="1"/>
</dbReference>
<evidence type="ECO:0000259" key="8">
    <source>
        <dbReference type="PROSITE" id="PS50928"/>
    </source>
</evidence>
<organism evidence="9 10">
    <name type="scientific">Pradoshia eiseniae</name>
    <dbReference type="NCBI Taxonomy" id="2064768"/>
    <lineage>
        <taxon>Bacteria</taxon>
        <taxon>Bacillati</taxon>
        <taxon>Bacillota</taxon>
        <taxon>Bacilli</taxon>
        <taxon>Bacillales</taxon>
        <taxon>Bacillaceae</taxon>
        <taxon>Pradoshia</taxon>
    </lineage>
</organism>
<evidence type="ECO:0000256" key="6">
    <source>
        <dbReference type="ARBA" id="ARBA00023136"/>
    </source>
</evidence>
<dbReference type="PANTHER" id="PTHR43163">
    <property type="entry name" value="DIPEPTIDE TRANSPORT SYSTEM PERMEASE PROTEIN DPPB-RELATED"/>
    <property type="match status" value="1"/>
</dbReference>
<keyword evidence="3" id="KW-1003">Cell membrane</keyword>
<evidence type="ECO:0000256" key="5">
    <source>
        <dbReference type="ARBA" id="ARBA00022989"/>
    </source>
</evidence>
<dbReference type="OrthoDB" id="9773683at2"/>
<reference evidence="9 10" key="1">
    <citation type="submission" date="2017-12" db="EMBL/GenBank/DDBJ databases">
        <title>Taxonomic description and draft genome of Pradoshia cofamensis Gen. nov., sp. nov., a thermotolerant bacillale isolated from anterior gut of earthworm Eisenia fetida.</title>
        <authorList>
            <person name="Saha T."/>
            <person name="Chakraborty R."/>
        </authorList>
    </citation>
    <scope>NUCLEOTIDE SEQUENCE [LARGE SCALE GENOMIC DNA]</scope>
    <source>
        <strain evidence="9 10">EAG3</strain>
    </source>
</reference>
<keyword evidence="4 7" id="KW-0812">Transmembrane</keyword>
<evidence type="ECO:0000256" key="3">
    <source>
        <dbReference type="ARBA" id="ARBA00022475"/>
    </source>
</evidence>
<dbReference type="PANTHER" id="PTHR43163:SF6">
    <property type="entry name" value="DIPEPTIDE TRANSPORT SYSTEM PERMEASE PROTEIN DPPB-RELATED"/>
    <property type="match status" value="1"/>
</dbReference>
<dbReference type="PROSITE" id="PS50928">
    <property type="entry name" value="ABC_TM1"/>
    <property type="match status" value="1"/>
</dbReference>
<protein>
    <submittedName>
        <fullName evidence="9">Peptide ABC transporter permease</fullName>
    </submittedName>
</protein>
<dbReference type="NCBIfam" id="NF045471">
    <property type="entry name" value="Opp3B"/>
    <property type="match status" value="1"/>
</dbReference>
<accession>A0A2S7N093</accession>